<dbReference type="SUPFAM" id="SSF49764">
    <property type="entry name" value="HSP20-like chaperones"/>
    <property type="match status" value="1"/>
</dbReference>
<sequence length="147" mass="17542">MDDSKNEAPNFKPFWENDIPFNLNDKLDNFSWIEKYVQDAMKQFLPKPVNINSRTKNYQMEMFETHKNVIVKLHLSEKEARNVSIYTGVNRIRLEGYPENNRKIIKLTTYVVPDSCLAVYKNGILQLHMRKQEIDDYFHEVNVKFPK</sequence>
<evidence type="ECO:0000313" key="1">
    <source>
        <dbReference type="EMBL" id="UVI33286.1"/>
    </source>
</evidence>
<reference evidence="1" key="1">
    <citation type="submission" date="2022-01" db="EMBL/GenBank/DDBJ databases">
        <title>Paenibacillus spongiae sp. nov., isolated from marine sponge.</title>
        <authorList>
            <person name="Li Z."/>
            <person name="Zhang M."/>
        </authorList>
    </citation>
    <scope>NUCLEOTIDE SEQUENCE</scope>
    <source>
        <strain evidence="1">PHS-Z3</strain>
    </source>
</reference>
<proteinExistence type="predicted"/>
<protein>
    <submittedName>
        <fullName evidence="1">Hsp20/alpha crystallin family protein</fullName>
    </submittedName>
</protein>
<evidence type="ECO:0000313" key="2">
    <source>
        <dbReference type="Proteomes" id="UP001057877"/>
    </source>
</evidence>
<accession>A0ABY5SH68</accession>
<dbReference type="EMBL" id="CP091430">
    <property type="protein sequence ID" value="UVI33286.1"/>
    <property type="molecule type" value="Genomic_DNA"/>
</dbReference>
<organism evidence="1 2">
    <name type="scientific">Paenibacillus spongiae</name>
    <dbReference type="NCBI Taxonomy" id="2909671"/>
    <lineage>
        <taxon>Bacteria</taxon>
        <taxon>Bacillati</taxon>
        <taxon>Bacillota</taxon>
        <taxon>Bacilli</taxon>
        <taxon>Bacillales</taxon>
        <taxon>Paenibacillaceae</taxon>
        <taxon>Paenibacillus</taxon>
    </lineage>
</organism>
<keyword evidence="2" id="KW-1185">Reference proteome</keyword>
<dbReference type="InterPro" id="IPR008978">
    <property type="entry name" value="HSP20-like_chaperone"/>
</dbReference>
<dbReference type="Proteomes" id="UP001057877">
    <property type="component" value="Chromosome"/>
</dbReference>
<dbReference type="RefSeq" id="WP_258389339.1">
    <property type="nucleotide sequence ID" value="NZ_CP091430.1"/>
</dbReference>
<name>A0ABY5SH68_9BACL</name>
<dbReference type="CDD" id="cd00298">
    <property type="entry name" value="ACD_sHsps_p23-like"/>
    <property type="match status" value="1"/>
</dbReference>
<gene>
    <name evidence="1" type="ORF">L1F29_16205</name>
</gene>